<evidence type="ECO:0000256" key="4">
    <source>
        <dbReference type="ARBA" id="ARBA00023136"/>
    </source>
</evidence>
<sequence>MTALATAPAAGVDKQKKQVPGRSTRSSRVLLALVLLVILALIGWPLWGVFRYALSVEGWSVVTSFFTTRTNRRLLLNTMQLGISVALLTTALAFVLAFAQARMQFLGRRFIHILTLLPIVSPPFAVAAATITLFGRSGMITQGVFGYRLDIYGFWGLLFVLTLSYLPLAYMNLLGMLRALDPAHEEAAFSLGANRLRILRTVTLPMLVPGFAGAFLLVFVETISDLSNPLVLGGDFQVLASRAYLAIIGEYNLPGGAAYSMVLLLPAVALFLLQRYWAERASTVSVSGKPTGRHVAITTPWLKIPALIVAYSVALMVLLIYGAILLGGFVRILGVNNTFTLNNYRYIFTGVGNDAIIDTTILALIATPVAGLLGVFVAWLVVTRLQRTAGAVDFLGMLGMALPGTVVGIGYLIVYNSSTTLFGLPLIPALAGGGAVFGGAIAIIMVFVAGSSPVGQRNGISALRQIDPSLEEASISLGQSEAGTFRRITMPLLRPALLAGLTYAFARSMTSVSAVIFLTTPSQRILTSQIYAEVDRGRFGNAFAFCTILIIIVLLAMLVIHLITRRMEGARQWQAV</sequence>
<proteinExistence type="inferred from homology"/>
<feature type="transmembrane region" description="Helical" evidence="5">
    <location>
        <begin position="256"/>
        <end position="273"/>
    </location>
</feature>
<gene>
    <name evidence="7" type="ORF">GX356_01120</name>
</gene>
<dbReference type="InterPro" id="IPR000515">
    <property type="entry name" value="MetI-like"/>
</dbReference>
<evidence type="ECO:0000259" key="6">
    <source>
        <dbReference type="PROSITE" id="PS50928"/>
    </source>
</evidence>
<evidence type="ECO:0000256" key="2">
    <source>
        <dbReference type="ARBA" id="ARBA00022692"/>
    </source>
</evidence>
<dbReference type="InterPro" id="IPR035906">
    <property type="entry name" value="MetI-like_sf"/>
</dbReference>
<dbReference type="AlphaFoldDB" id="A0A7X8RG27"/>
<feature type="transmembrane region" description="Helical" evidence="5">
    <location>
        <begin position="394"/>
        <end position="414"/>
    </location>
</feature>
<keyword evidence="5" id="KW-0813">Transport</keyword>
<keyword evidence="4 5" id="KW-0472">Membrane</keyword>
<evidence type="ECO:0000313" key="8">
    <source>
        <dbReference type="Proteomes" id="UP000568696"/>
    </source>
</evidence>
<feature type="transmembrane region" description="Helical" evidence="5">
    <location>
        <begin position="539"/>
        <end position="563"/>
    </location>
</feature>
<dbReference type="PROSITE" id="PS50928">
    <property type="entry name" value="ABC_TM1"/>
    <property type="match status" value="2"/>
</dbReference>
<feature type="transmembrane region" description="Helical" evidence="5">
    <location>
        <begin position="154"/>
        <end position="177"/>
    </location>
</feature>
<reference evidence="7 8" key="1">
    <citation type="journal article" date="2020" name="Biotechnol. Biofuels">
        <title>New insights from the biogas microbiome by comprehensive genome-resolved metagenomics of nearly 1600 species originating from multiple anaerobic digesters.</title>
        <authorList>
            <person name="Campanaro S."/>
            <person name="Treu L."/>
            <person name="Rodriguez-R L.M."/>
            <person name="Kovalovszki A."/>
            <person name="Ziels R.M."/>
            <person name="Maus I."/>
            <person name="Zhu X."/>
            <person name="Kougias P.G."/>
            <person name="Basile A."/>
            <person name="Luo G."/>
            <person name="Schluter A."/>
            <person name="Konstantinidis K.T."/>
            <person name="Angelidaki I."/>
        </authorList>
    </citation>
    <scope>NUCLEOTIDE SEQUENCE [LARGE SCALE GENOMIC DNA]</scope>
    <source>
        <strain evidence="7">AS23ysBPME_344</strain>
    </source>
</reference>
<evidence type="ECO:0000256" key="1">
    <source>
        <dbReference type="ARBA" id="ARBA00004141"/>
    </source>
</evidence>
<feature type="transmembrane region" description="Helical" evidence="5">
    <location>
        <begin position="29"/>
        <end position="54"/>
    </location>
</feature>
<comment type="caution">
    <text evidence="7">The sequence shown here is derived from an EMBL/GenBank/DDBJ whole genome shotgun (WGS) entry which is preliminary data.</text>
</comment>
<feature type="transmembrane region" description="Helical" evidence="5">
    <location>
        <begin position="308"/>
        <end position="335"/>
    </location>
</feature>
<evidence type="ECO:0000313" key="7">
    <source>
        <dbReference type="EMBL" id="NLP38312.1"/>
    </source>
</evidence>
<dbReference type="GO" id="GO:0055085">
    <property type="term" value="P:transmembrane transport"/>
    <property type="evidence" value="ECO:0007669"/>
    <property type="project" value="InterPro"/>
</dbReference>
<protein>
    <submittedName>
        <fullName evidence="7">Iron ABC transporter permease</fullName>
    </submittedName>
</protein>
<dbReference type="Pfam" id="PF00528">
    <property type="entry name" value="BPD_transp_1"/>
    <property type="match status" value="2"/>
</dbReference>
<feature type="transmembrane region" description="Helical" evidence="5">
    <location>
        <begin position="74"/>
        <end position="98"/>
    </location>
</feature>
<feature type="transmembrane region" description="Helical" evidence="5">
    <location>
        <begin position="355"/>
        <end position="382"/>
    </location>
</feature>
<dbReference type="PANTHER" id="PTHR43496:SF1">
    <property type="entry name" value="POLYGALACTURONAN_RHAMNOGALACTURONAN TRANSPORT SYSTEM PERMEASE PROTEIN YTEP"/>
    <property type="match status" value="1"/>
</dbReference>
<keyword evidence="3 5" id="KW-1133">Transmembrane helix</keyword>
<dbReference type="Gene3D" id="1.10.3720.10">
    <property type="entry name" value="MetI-like"/>
    <property type="match status" value="2"/>
</dbReference>
<comment type="subcellular location">
    <subcellularLocation>
        <location evidence="5">Cell membrane</location>
        <topology evidence="5">Multi-pass membrane protein</topology>
    </subcellularLocation>
    <subcellularLocation>
        <location evidence="1">Membrane</location>
        <topology evidence="1">Multi-pass membrane protein</topology>
    </subcellularLocation>
</comment>
<evidence type="ECO:0000256" key="3">
    <source>
        <dbReference type="ARBA" id="ARBA00022989"/>
    </source>
</evidence>
<comment type="similarity">
    <text evidence="5">Belongs to the binding-protein-dependent transport system permease family.</text>
</comment>
<evidence type="ECO:0000256" key="5">
    <source>
        <dbReference type="RuleBase" id="RU363032"/>
    </source>
</evidence>
<dbReference type="CDD" id="cd06261">
    <property type="entry name" value="TM_PBP2"/>
    <property type="match status" value="2"/>
</dbReference>
<organism evidence="7 8">
    <name type="scientific">Corynebacterium pollutisoli</name>
    <dbReference type="NCBI Taxonomy" id="1610489"/>
    <lineage>
        <taxon>Bacteria</taxon>
        <taxon>Bacillati</taxon>
        <taxon>Actinomycetota</taxon>
        <taxon>Actinomycetes</taxon>
        <taxon>Mycobacteriales</taxon>
        <taxon>Corynebacteriaceae</taxon>
        <taxon>Corynebacterium</taxon>
    </lineage>
</organism>
<feature type="transmembrane region" description="Helical" evidence="5">
    <location>
        <begin position="198"/>
        <end position="220"/>
    </location>
</feature>
<dbReference type="EMBL" id="JAAYSN010000022">
    <property type="protein sequence ID" value="NLP38312.1"/>
    <property type="molecule type" value="Genomic_DNA"/>
</dbReference>
<feature type="domain" description="ABC transmembrane type-1" evidence="6">
    <location>
        <begin position="75"/>
        <end position="274"/>
    </location>
</feature>
<feature type="transmembrane region" description="Helical" evidence="5">
    <location>
        <begin position="110"/>
        <end position="134"/>
    </location>
</feature>
<keyword evidence="2 5" id="KW-0812">Transmembrane</keyword>
<dbReference type="SUPFAM" id="SSF161098">
    <property type="entry name" value="MetI-like"/>
    <property type="match status" value="2"/>
</dbReference>
<name>A0A7X8RG27_9CORY</name>
<dbReference type="PANTHER" id="PTHR43496">
    <property type="entry name" value="PROTEIN LPLB"/>
    <property type="match status" value="1"/>
</dbReference>
<feature type="domain" description="ABC transmembrane type-1" evidence="6">
    <location>
        <begin position="356"/>
        <end position="560"/>
    </location>
</feature>
<dbReference type="Proteomes" id="UP000568696">
    <property type="component" value="Unassembled WGS sequence"/>
</dbReference>
<accession>A0A7X8RG27</accession>
<dbReference type="GO" id="GO:0005886">
    <property type="term" value="C:plasma membrane"/>
    <property type="evidence" value="ECO:0007669"/>
    <property type="project" value="UniProtKB-SubCell"/>
</dbReference>
<feature type="transmembrane region" description="Helical" evidence="5">
    <location>
        <begin position="426"/>
        <end position="448"/>
    </location>
</feature>
<feature type="transmembrane region" description="Helical" evidence="5">
    <location>
        <begin position="496"/>
        <end position="519"/>
    </location>
</feature>